<dbReference type="EMBL" id="LQZD01000041">
    <property type="protein sequence ID" value="KXU15732.1"/>
    <property type="molecule type" value="Genomic_DNA"/>
</dbReference>
<keyword evidence="1" id="KW-0812">Transmembrane</keyword>
<protein>
    <recommendedName>
        <fullName evidence="4">Beta-carotene 15,15'-monooxygenase</fullName>
    </recommendedName>
</protein>
<feature type="transmembrane region" description="Helical" evidence="1">
    <location>
        <begin position="183"/>
        <end position="204"/>
    </location>
</feature>
<sequence>MLITRLHRIIKNYFINNEASSLKFLKILDSTDYLAKNTRVKMIKYLLYMFIIGTLMNIFIEIDKKVPSEYINNFISLLLLLVITVLVMLGYNFLILFIFYLFKDFYHSYLKKRLNMRRVFATLSFVKNFRMKLLVLMIVAAFIIGSLTIYMVQNNNNLKIIESFINFPFKEYDLNCELNSEVWAFWLIIFLVSIASCLSFYIVLKSQNIFELEGMELENRLILGVLAIVTFIVGVDIDKVRPIGIALLVLIIQTAFFEFRQSQFLSKMYDKAQQIFQEQLLKNEDGIDYNRLVECYYYGGEKYKEKLLSTEKFLVIIVKNELKSLKDLKNYDDYKLYKAIRARNI</sequence>
<keyword evidence="1" id="KW-0472">Membrane</keyword>
<organism evidence="2 3">
    <name type="scientific">Streptococcus mitis</name>
    <dbReference type="NCBI Taxonomy" id="28037"/>
    <lineage>
        <taxon>Bacteria</taxon>
        <taxon>Bacillati</taxon>
        <taxon>Bacillota</taxon>
        <taxon>Bacilli</taxon>
        <taxon>Lactobacillales</taxon>
        <taxon>Streptococcaceae</taxon>
        <taxon>Streptococcus</taxon>
        <taxon>Streptococcus mitis group</taxon>
    </lineage>
</organism>
<evidence type="ECO:0008006" key="4">
    <source>
        <dbReference type="Google" id="ProtNLM"/>
    </source>
</evidence>
<feature type="transmembrane region" description="Helical" evidence="1">
    <location>
        <begin position="133"/>
        <end position="152"/>
    </location>
</feature>
<feature type="transmembrane region" description="Helical" evidence="1">
    <location>
        <begin position="220"/>
        <end position="237"/>
    </location>
</feature>
<feature type="transmembrane region" description="Helical" evidence="1">
    <location>
        <begin position="74"/>
        <end position="102"/>
    </location>
</feature>
<evidence type="ECO:0000313" key="3">
    <source>
        <dbReference type="Proteomes" id="UP000070779"/>
    </source>
</evidence>
<feature type="transmembrane region" description="Helical" evidence="1">
    <location>
        <begin position="45"/>
        <end position="62"/>
    </location>
</feature>
<name>A0A139RLV8_STRMT</name>
<comment type="caution">
    <text evidence="2">The sequence shown here is derived from an EMBL/GenBank/DDBJ whole genome shotgun (WGS) entry which is preliminary data.</text>
</comment>
<feature type="transmembrane region" description="Helical" evidence="1">
    <location>
        <begin position="243"/>
        <end position="259"/>
    </location>
</feature>
<accession>A0A139RLV8</accession>
<keyword evidence="1" id="KW-1133">Transmembrane helix</keyword>
<dbReference type="AlphaFoldDB" id="A0A139RLV8"/>
<dbReference type="Proteomes" id="UP000070779">
    <property type="component" value="Unassembled WGS sequence"/>
</dbReference>
<reference evidence="2 3" key="1">
    <citation type="submission" date="2016-01" db="EMBL/GenBank/DDBJ databases">
        <title>Highly variable Streptococcus oralis are common among viridans streptococci isolated from primates.</title>
        <authorList>
            <person name="Denapaite D."/>
            <person name="Rieger M."/>
            <person name="Koendgen S."/>
            <person name="Brueckner R."/>
            <person name="Ochigava I."/>
            <person name="Kappeler P."/>
            <person name="Maetz-Rensing K."/>
            <person name="Leendertz F."/>
            <person name="Hakenbeck R."/>
        </authorList>
    </citation>
    <scope>NUCLEOTIDE SEQUENCE [LARGE SCALE GENOMIC DNA]</scope>
    <source>
        <strain evidence="2 3">DD22</strain>
    </source>
</reference>
<dbReference type="PATRIC" id="fig|28037.238.peg.167"/>
<proteinExistence type="predicted"/>
<gene>
    <name evidence="2" type="ORF">SMIDD22_00129</name>
</gene>
<evidence type="ECO:0000256" key="1">
    <source>
        <dbReference type="SAM" id="Phobius"/>
    </source>
</evidence>
<evidence type="ECO:0000313" key="2">
    <source>
        <dbReference type="EMBL" id="KXU15732.1"/>
    </source>
</evidence>